<accession>A0ACC2KD56</accession>
<keyword evidence="2" id="KW-1185">Reference proteome</keyword>
<protein>
    <submittedName>
        <fullName evidence="1">Uncharacterized protein</fullName>
    </submittedName>
</protein>
<evidence type="ECO:0000313" key="1">
    <source>
        <dbReference type="EMBL" id="KAJ8619039.1"/>
    </source>
</evidence>
<name>A0ACC2KD56_PERAE</name>
<organism evidence="1 2">
    <name type="scientific">Persea americana</name>
    <name type="common">Avocado</name>
    <dbReference type="NCBI Taxonomy" id="3435"/>
    <lineage>
        <taxon>Eukaryota</taxon>
        <taxon>Viridiplantae</taxon>
        <taxon>Streptophyta</taxon>
        <taxon>Embryophyta</taxon>
        <taxon>Tracheophyta</taxon>
        <taxon>Spermatophyta</taxon>
        <taxon>Magnoliopsida</taxon>
        <taxon>Magnoliidae</taxon>
        <taxon>Laurales</taxon>
        <taxon>Lauraceae</taxon>
        <taxon>Persea</taxon>
    </lineage>
</organism>
<sequence length="142" mass="15513">MSNAEAASVCTKYGFQSSQRPFTEAKSSAVCIDHRPSSLKYQLPNKRPQLPHLLLHPGGSQQHDRRVRPRPLLLHRPPTPTSHLHLFLFPLSKPNIASPIGFLLDDSKSITGSSTPLMESTSSPSAYPLIPPPPPTSIASFT</sequence>
<gene>
    <name evidence="1" type="ORF">MRB53_015225</name>
</gene>
<dbReference type="EMBL" id="CM056812">
    <property type="protein sequence ID" value="KAJ8619039.1"/>
    <property type="molecule type" value="Genomic_DNA"/>
</dbReference>
<proteinExistence type="predicted"/>
<reference evidence="1 2" key="1">
    <citation type="journal article" date="2022" name="Hortic Res">
        <title>A haplotype resolved chromosomal level avocado genome allows analysis of novel avocado genes.</title>
        <authorList>
            <person name="Nath O."/>
            <person name="Fletcher S.J."/>
            <person name="Hayward A."/>
            <person name="Shaw L.M."/>
            <person name="Masouleh A.K."/>
            <person name="Furtado A."/>
            <person name="Henry R.J."/>
            <person name="Mitter N."/>
        </authorList>
    </citation>
    <scope>NUCLEOTIDE SEQUENCE [LARGE SCALE GENOMIC DNA]</scope>
    <source>
        <strain evidence="2">cv. Hass</strain>
    </source>
</reference>
<dbReference type="Proteomes" id="UP001234297">
    <property type="component" value="Chromosome 4"/>
</dbReference>
<evidence type="ECO:0000313" key="2">
    <source>
        <dbReference type="Proteomes" id="UP001234297"/>
    </source>
</evidence>
<comment type="caution">
    <text evidence="1">The sequence shown here is derived from an EMBL/GenBank/DDBJ whole genome shotgun (WGS) entry which is preliminary data.</text>
</comment>